<dbReference type="PANTHER" id="PTHR30441:SF4">
    <property type="entry name" value="PROTEIN ASMA"/>
    <property type="match status" value="1"/>
</dbReference>
<gene>
    <name evidence="1" type="ORF">IAI61_08520</name>
</gene>
<reference evidence="1 2" key="1">
    <citation type="submission" date="2020-09" db="EMBL/GenBank/DDBJ databases">
        <title>Roseomonas.</title>
        <authorList>
            <person name="Zhu W."/>
        </authorList>
    </citation>
    <scope>NUCLEOTIDE SEQUENCE [LARGE SCALE GENOMIC DNA]</scope>
    <source>
        <strain evidence="1 2">573</strain>
    </source>
</reference>
<dbReference type="InterPro" id="IPR052894">
    <property type="entry name" value="AsmA-related"/>
</dbReference>
<dbReference type="Proteomes" id="UP001518989">
    <property type="component" value="Unassembled WGS sequence"/>
</dbReference>
<protein>
    <recommendedName>
        <fullName evidence="3">AsmA family protein</fullName>
    </recommendedName>
</protein>
<dbReference type="PANTHER" id="PTHR30441">
    <property type="entry name" value="DUF748 DOMAIN-CONTAINING PROTEIN"/>
    <property type="match status" value="1"/>
</dbReference>
<organism evidence="1 2">
    <name type="scientific">Roseomonas haemaphysalidis</name>
    <dbReference type="NCBI Taxonomy" id="2768162"/>
    <lineage>
        <taxon>Bacteria</taxon>
        <taxon>Pseudomonadati</taxon>
        <taxon>Pseudomonadota</taxon>
        <taxon>Alphaproteobacteria</taxon>
        <taxon>Acetobacterales</taxon>
        <taxon>Roseomonadaceae</taxon>
        <taxon>Roseomonas</taxon>
    </lineage>
</organism>
<comment type="caution">
    <text evidence="1">The sequence shown here is derived from an EMBL/GenBank/DDBJ whole genome shotgun (WGS) entry which is preliminary data.</text>
</comment>
<evidence type="ECO:0000313" key="2">
    <source>
        <dbReference type="Proteomes" id="UP001518989"/>
    </source>
</evidence>
<dbReference type="EMBL" id="JACTNG010000003">
    <property type="protein sequence ID" value="MBO1079072.1"/>
    <property type="molecule type" value="Genomic_DNA"/>
</dbReference>
<keyword evidence="2" id="KW-1185">Reference proteome</keyword>
<accession>A0ABS3KNN0</accession>
<proteinExistence type="predicted"/>
<dbReference type="RefSeq" id="WP_207416511.1">
    <property type="nucleotide sequence ID" value="NZ_CP061177.1"/>
</dbReference>
<evidence type="ECO:0000313" key="1">
    <source>
        <dbReference type="EMBL" id="MBO1079072.1"/>
    </source>
</evidence>
<name>A0ABS3KNN0_9PROT</name>
<sequence>MPRRLAWILLPLFAVLVAGWLLLGKADLGPLAARAGGAWLGRPVALGSLHLTPGRWIALRLTDGRLEGLPGGAPLFQVGRLQAEVDALSLLRGPVMVRRLEADGLRLTLERDAAGRGNWVFGDPATTAGTSNGRAGFPTLPAAMLRDAALDYRTRAGKLLHVRLAEAALHAADPAAPARLTAQGQYNDVPVTLDAALGSFDALHDAAHPFPAEVALRSDGTALNFRGSLTDPLNLDGADGTLALDAPDLAALLRIAGTQTEDRTPPLRLTGTLQKQGNRWHWSALAGALGPAAIAGQSLTLVEGQDGAADAVTAVLDFDRLDLDRLLAGDGGSGADVTLAVDRAPGTLLDLRLTARRLDYGAVSATDARLAATLRPGRLAVEQLALNYLGGHIAASGQVSNEYVQADAQANGVQASALRRLLGLGDLPLSGALDARAALEARGGTLNAAARAAHASAVVRMQGGGIGRRVLELVSTDIRGLFRTAGGSSPVSCLLAVVDLRGAEATLAPLRLRARDGTVSGHGTVDLRRRRIDLTIGTEPATTGTLALDVPVRVSGALDDPSIRPAIWTAEGRAALNAAGAVSRLLPALRPFARESPCLSR</sequence>
<evidence type="ECO:0008006" key="3">
    <source>
        <dbReference type="Google" id="ProtNLM"/>
    </source>
</evidence>